<gene>
    <name evidence="1" type="ORF">O181_093008</name>
</gene>
<dbReference type="AlphaFoldDB" id="A0A9Q3P8Z0"/>
<name>A0A9Q3P8Z0_9BASI</name>
<comment type="caution">
    <text evidence="1">The sequence shown here is derived from an EMBL/GenBank/DDBJ whole genome shotgun (WGS) entry which is preliminary data.</text>
</comment>
<proteinExistence type="predicted"/>
<organism evidence="1 2">
    <name type="scientific">Austropuccinia psidii MF-1</name>
    <dbReference type="NCBI Taxonomy" id="1389203"/>
    <lineage>
        <taxon>Eukaryota</taxon>
        <taxon>Fungi</taxon>
        <taxon>Dikarya</taxon>
        <taxon>Basidiomycota</taxon>
        <taxon>Pucciniomycotina</taxon>
        <taxon>Pucciniomycetes</taxon>
        <taxon>Pucciniales</taxon>
        <taxon>Sphaerophragmiaceae</taxon>
        <taxon>Austropuccinia</taxon>
    </lineage>
</organism>
<dbReference type="EMBL" id="AVOT02059651">
    <property type="protein sequence ID" value="MBW0553293.1"/>
    <property type="molecule type" value="Genomic_DNA"/>
</dbReference>
<evidence type="ECO:0000313" key="2">
    <source>
        <dbReference type="Proteomes" id="UP000765509"/>
    </source>
</evidence>
<accession>A0A9Q3P8Z0</accession>
<reference evidence="1" key="1">
    <citation type="submission" date="2021-03" db="EMBL/GenBank/DDBJ databases">
        <title>Draft genome sequence of rust myrtle Austropuccinia psidii MF-1, a brazilian biotype.</title>
        <authorList>
            <person name="Quecine M.C."/>
            <person name="Pachon D.M.R."/>
            <person name="Bonatelli M.L."/>
            <person name="Correr F.H."/>
            <person name="Franceschini L.M."/>
            <person name="Leite T.F."/>
            <person name="Margarido G.R.A."/>
            <person name="Almeida C.A."/>
            <person name="Ferrarezi J.A."/>
            <person name="Labate C.A."/>
        </authorList>
    </citation>
    <scope>NUCLEOTIDE SEQUENCE</scope>
    <source>
        <strain evidence="1">MF-1</strain>
    </source>
</reference>
<evidence type="ECO:0000313" key="1">
    <source>
        <dbReference type="EMBL" id="MBW0553293.1"/>
    </source>
</evidence>
<protein>
    <submittedName>
        <fullName evidence="1">Uncharacterized protein</fullName>
    </submittedName>
</protein>
<keyword evidence="2" id="KW-1185">Reference proteome</keyword>
<dbReference type="Proteomes" id="UP000765509">
    <property type="component" value="Unassembled WGS sequence"/>
</dbReference>
<sequence>MPLILVSPLLMPNPLHCFPTLCSLHALLTCPQFHPHTSLIVNTAYHPYAPAAPSRCDSDAALTTPYAPAPPSR</sequence>